<feature type="non-terminal residue" evidence="2">
    <location>
        <position position="1"/>
    </location>
</feature>
<dbReference type="OrthoDB" id="1752205at2759"/>
<dbReference type="Proteomes" id="UP000250235">
    <property type="component" value="Unassembled WGS sequence"/>
</dbReference>
<keyword evidence="3" id="KW-1185">Reference proteome</keyword>
<dbReference type="SUPFAM" id="SSF55658">
    <property type="entry name" value="L9 N-domain-like"/>
    <property type="match status" value="1"/>
</dbReference>
<feature type="domain" description="Ribonuclease H1 N-terminal" evidence="1">
    <location>
        <begin position="1"/>
        <end position="43"/>
    </location>
</feature>
<evidence type="ECO:0000313" key="3">
    <source>
        <dbReference type="Proteomes" id="UP000250235"/>
    </source>
</evidence>
<dbReference type="EMBL" id="KV020732">
    <property type="protein sequence ID" value="KZV14377.1"/>
    <property type="molecule type" value="Genomic_DNA"/>
</dbReference>
<proteinExistence type="predicted"/>
<dbReference type="InterPro" id="IPR037056">
    <property type="entry name" value="RNase_H1_N_sf"/>
</dbReference>
<name>A0A2Z6ZYQ3_9LAMI</name>
<dbReference type="InterPro" id="IPR011320">
    <property type="entry name" value="RNase_H1_N"/>
</dbReference>
<protein>
    <submittedName>
        <fullName evidence="2">Proton pump-interactor 1-like</fullName>
    </submittedName>
</protein>
<dbReference type="Gene3D" id="3.40.970.10">
    <property type="entry name" value="Ribonuclease H1, N-terminal domain"/>
    <property type="match status" value="1"/>
</dbReference>
<evidence type="ECO:0000313" key="2">
    <source>
        <dbReference type="EMBL" id="KZV14377.1"/>
    </source>
</evidence>
<dbReference type="Pfam" id="PF01693">
    <property type="entry name" value="Cauli_VI"/>
    <property type="match status" value="1"/>
</dbReference>
<accession>A0A2Z6ZYQ3</accession>
<gene>
    <name evidence="2" type="ORF">F511_43464</name>
</gene>
<sequence>KAYVVFIGREPGVYERWSDACKQVSGFRGSCYKGFETKEDAEEAYRSFTQAPDATKVEEECECEKTSTSSTSRPHRHKNSQKLMKVLRDLAIEIHNHAARMEKVVEEIGQILEDMQLNDEE</sequence>
<dbReference type="AlphaFoldDB" id="A0A2Z6ZYQ3"/>
<evidence type="ECO:0000259" key="1">
    <source>
        <dbReference type="Pfam" id="PF01693"/>
    </source>
</evidence>
<organism evidence="2 3">
    <name type="scientific">Dorcoceras hygrometricum</name>
    <dbReference type="NCBI Taxonomy" id="472368"/>
    <lineage>
        <taxon>Eukaryota</taxon>
        <taxon>Viridiplantae</taxon>
        <taxon>Streptophyta</taxon>
        <taxon>Embryophyta</taxon>
        <taxon>Tracheophyta</taxon>
        <taxon>Spermatophyta</taxon>
        <taxon>Magnoliopsida</taxon>
        <taxon>eudicotyledons</taxon>
        <taxon>Gunneridae</taxon>
        <taxon>Pentapetalae</taxon>
        <taxon>asterids</taxon>
        <taxon>lamiids</taxon>
        <taxon>Lamiales</taxon>
        <taxon>Gesneriaceae</taxon>
        <taxon>Didymocarpoideae</taxon>
        <taxon>Trichosporeae</taxon>
        <taxon>Loxocarpinae</taxon>
        <taxon>Dorcoceras</taxon>
    </lineage>
</organism>
<reference evidence="2 3" key="1">
    <citation type="journal article" date="2015" name="Proc. Natl. Acad. Sci. U.S.A.">
        <title>The resurrection genome of Boea hygrometrica: A blueprint for survival of dehydration.</title>
        <authorList>
            <person name="Xiao L."/>
            <person name="Yang G."/>
            <person name="Zhang L."/>
            <person name="Yang X."/>
            <person name="Zhao S."/>
            <person name="Ji Z."/>
            <person name="Zhou Q."/>
            <person name="Hu M."/>
            <person name="Wang Y."/>
            <person name="Chen M."/>
            <person name="Xu Y."/>
            <person name="Jin H."/>
            <person name="Xiao X."/>
            <person name="Hu G."/>
            <person name="Bao F."/>
            <person name="Hu Y."/>
            <person name="Wan P."/>
            <person name="Li L."/>
            <person name="Deng X."/>
            <person name="Kuang T."/>
            <person name="Xiang C."/>
            <person name="Zhu J.K."/>
            <person name="Oliver M.J."/>
            <person name="He Y."/>
        </authorList>
    </citation>
    <scope>NUCLEOTIDE SEQUENCE [LARGE SCALE GENOMIC DNA]</scope>
    <source>
        <strain evidence="3">cv. XS01</strain>
    </source>
</reference>
<dbReference type="InterPro" id="IPR009027">
    <property type="entry name" value="Ribosomal_bL9/RNase_H1_N"/>
</dbReference>